<keyword evidence="3" id="KW-1185">Reference proteome</keyword>
<evidence type="ECO:0000313" key="3">
    <source>
        <dbReference type="Proteomes" id="UP001597114"/>
    </source>
</evidence>
<name>A0ABW4EWM2_9PSEU</name>
<dbReference type="InterPro" id="IPR029063">
    <property type="entry name" value="SAM-dependent_MTases_sf"/>
</dbReference>
<keyword evidence="2" id="KW-0489">Methyltransferase</keyword>
<reference evidence="3" key="1">
    <citation type="journal article" date="2019" name="Int. J. Syst. Evol. Microbiol.">
        <title>The Global Catalogue of Microorganisms (GCM) 10K type strain sequencing project: providing services to taxonomists for standard genome sequencing and annotation.</title>
        <authorList>
            <consortium name="The Broad Institute Genomics Platform"/>
            <consortium name="The Broad Institute Genome Sequencing Center for Infectious Disease"/>
            <person name="Wu L."/>
            <person name="Ma J."/>
        </authorList>
    </citation>
    <scope>NUCLEOTIDE SEQUENCE [LARGE SCALE GENOMIC DNA]</scope>
    <source>
        <strain evidence="3">CCM 7043</strain>
    </source>
</reference>
<dbReference type="RefSeq" id="WP_344728590.1">
    <property type="nucleotide sequence ID" value="NZ_BAAAUS010000052.1"/>
</dbReference>
<sequence length="222" mass="23999">MQVTARYDGHADWYDGWAQTSGAEIMAVARAALGELLPSGPGLAVDIGCGTGVHAEFMRDRSFGVVGLDYSADQLRLARGRLPVGRADARALPLRSGSVSLVFSMFTHTDLDGFDRLVAEAVRVLEPGGALVYVGIHPCFVSPFVERMSDGVRLHSGYKTVGWQARTPHTGNAVRHRVGVHHLSLEALLAAFLHPETRLDRLIERGGSAVPEVIAIRVSRRP</sequence>
<comment type="caution">
    <text evidence="2">The sequence shown here is derived from an EMBL/GenBank/DDBJ whole genome shotgun (WGS) entry which is preliminary data.</text>
</comment>
<dbReference type="Gene3D" id="3.40.50.150">
    <property type="entry name" value="Vaccinia Virus protein VP39"/>
    <property type="match status" value="1"/>
</dbReference>
<proteinExistence type="predicted"/>
<dbReference type="Proteomes" id="UP001597114">
    <property type="component" value="Unassembled WGS sequence"/>
</dbReference>
<dbReference type="PANTHER" id="PTHR43591">
    <property type="entry name" value="METHYLTRANSFERASE"/>
    <property type="match status" value="1"/>
</dbReference>
<keyword evidence="2" id="KW-0808">Transferase</keyword>
<dbReference type="GO" id="GO:0008168">
    <property type="term" value="F:methyltransferase activity"/>
    <property type="evidence" value="ECO:0007669"/>
    <property type="project" value="UniProtKB-KW"/>
</dbReference>
<gene>
    <name evidence="2" type="ORF">ACFSJD_17830</name>
</gene>
<evidence type="ECO:0000313" key="2">
    <source>
        <dbReference type="EMBL" id="MFD1519356.1"/>
    </source>
</evidence>
<dbReference type="GO" id="GO:0032259">
    <property type="term" value="P:methylation"/>
    <property type="evidence" value="ECO:0007669"/>
    <property type="project" value="UniProtKB-KW"/>
</dbReference>
<organism evidence="2 3">
    <name type="scientific">Pseudonocardia yunnanensis</name>
    <dbReference type="NCBI Taxonomy" id="58107"/>
    <lineage>
        <taxon>Bacteria</taxon>
        <taxon>Bacillati</taxon>
        <taxon>Actinomycetota</taxon>
        <taxon>Actinomycetes</taxon>
        <taxon>Pseudonocardiales</taxon>
        <taxon>Pseudonocardiaceae</taxon>
        <taxon>Pseudonocardia</taxon>
    </lineage>
</organism>
<protein>
    <submittedName>
        <fullName evidence="2">Class I SAM-dependent methyltransferase</fullName>
        <ecNumber evidence="2">2.1.1.-</ecNumber>
    </submittedName>
</protein>
<accession>A0ABW4EWM2</accession>
<feature type="domain" description="Methyltransferase type 11" evidence="1">
    <location>
        <begin position="45"/>
        <end position="132"/>
    </location>
</feature>
<dbReference type="InterPro" id="IPR013216">
    <property type="entry name" value="Methyltransf_11"/>
</dbReference>
<dbReference type="CDD" id="cd02440">
    <property type="entry name" value="AdoMet_MTases"/>
    <property type="match status" value="1"/>
</dbReference>
<dbReference type="Pfam" id="PF08241">
    <property type="entry name" value="Methyltransf_11"/>
    <property type="match status" value="1"/>
</dbReference>
<dbReference type="EMBL" id="JBHUCO010000017">
    <property type="protein sequence ID" value="MFD1519356.1"/>
    <property type="molecule type" value="Genomic_DNA"/>
</dbReference>
<dbReference type="PANTHER" id="PTHR43591:SF110">
    <property type="entry name" value="RHODANESE DOMAIN-CONTAINING PROTEIN"/>
    <property type="match status" value="1"/>
</dbReference>
<dbReference type="SUPFAM" id="SSF53335">
    <property type="entry name" value="S-adenosyl-L-methionine-dependent methyltransferases"/>
    <property type="match status" value="1"/>
</dbReference>
<evidence type="ECO:0000259" key="1">
    <source>
        <dbReference type="Pfam" id="PF08241"/>
    </source>
</evidence>
<dbReference type="EC" id="2.1.1.-" evidence="2"/>